<evidence type="ECO:0000256" key="2">
    <source>
        <dbReference type="SAM" id="Phobius"/>
    </source>
</evidence>
<comment type="caution">
    <text evidence="3">The sequence shown here is derived from an EMBL/GenBank/DDBJ whole genome shotgun (WGS) entry which is preliminary data.</text>
</comment>
<feature type="region of interest" description="Disordered" evidence="1">
    <location>
        <begin position="308"/>
        <end position="327"/>
    </location>
</feature>
<feature type="region of interest" description="Disordered" evidence="1">
    <location>
        <begin position="278"/>
        <end position="298"/>
    </location>
</feature>
<keyword evidence="4" id="KW-1185">Reference proteome</keyword>
<evidence type="ECO:0000313" key="3">
    <source>
        <dbReference type="EMBL" id="KNZ58489.1"/>
    </source>
</evidence>
<name>A0A0L6VCP9_9BASI</name>
<dbReference type="Proteomes" id="UP000037035">
    <property type="component" value="Unassembled WGS sequence"/>
</dbReference>
<dbReference type="VEuPathDB" id="FungiDB:VP01_191g3"/>
<organism evidence="3 4">
    <name type="scientific">Puccinia sorghi</name>
    <dbReference type="NCBI Taxonomy" id="27349"/>
    <lineage>
        <taxon>Eukaryota</taxon>
        <taxon>Fungi</taxon>
        <taxon>Dikarya</taxon>
        <taxon>Basidiomycota</taxon>
        <taxon>Pucciniomycotina</taxon>
        <taxon>Pucciniomycetes</taxon>
        <taxon>Pucciniales</taxon>
        <taxon>Pucciniaceae</taxon>
        <taxon>Puccinia</taxon>
    </lineage>
</organism>
<evidence type="ECO:0000256" key="1">
    <source>
        <dbReference type="SAM" id="MobiDB-lite"/>
    </source>
</evidence>
<keyword evidence="2" id="KW-0472">Membrane</keyword>
<feature type="transmembrane region" description="Helical" evidence="2">
    <location>
        <begin position="16"/>
        <end position="39"/>
    </location>
</feature>
<gene>
    <name evidence="3" type="ORF">VP01_191g3</name>
</gene>
<feature type="transmembrane region" description="Helical" evidence="2">
    <location>
        <begin position="51"/>
        <end position="70"/>
    </location>
</feature>
<feature type="compositionally biased region" description="Polar residues" evidence="1">
    <location>
        <begin position="284"/>
        <end position="298"/>
    </location>
</feature>
<dbReference type="AlphaFoldDB" id="A0A0L6VCP9"/>
<proteinExistence type="predicted"/>
<keyword evidence="2" id="KW-0812">Transmembrane</keyword>
<protein>
    <submittedName>
        <fullName evidence="3">Uncharacterized protein</fullName>
    </submittedName>
</protein>
<evidence type="ECO:0000313" key="4">
    <source>
        <dbReference type="Proteomes" id="UP000037035"/>
    </source>
</evidence>
<dbReference type="EMBL" id="LAVV01006748">
    <property type="protein sequence ID" value="KNZ58489.1"/>
    <property type="molecule type" value="Genomic_DNA"/>
</dbReference>
<keyword evidence="2" id="KW-1133">Transmembrane helix</keyword>
<sequence length="381" mass="43640">MCVCLYPYSLLFFGWVYLYVHCFFLDCLYHFLFLFGFCVIPSLFGPVRMQILHVCFFCGCVNGCLLGGWFGGGDDHHHEKEGGLVCPFVKGGKYEPRNERQKKILIIPLRQTELAVYIYLFYRRGRSRIVQPNRDIAASSSWKNLSFTYLTHDNNHSPYPKYENTVVGCTNSTFGVSNIFFLLHGPKQREHLLPSSTSVLAHFDRLRVELLLFRLRTRTGPFMVNRKVPNRPNNINICLHYLRYLHLSPEISSSESSSGDQTSRSQIPIAGASSAIKCSSSTSHHNQPTVKSDSHSSTARQDSLFQCRPIHPTSRPIKDTDPSSSNPSLSPFINKSSYFFYSQFITNHLLRPLWSLYRQGGRTKVNKGKFHWCQRECGRGN</sequence>
<reference evidence="3 4" key="1">
    <citation type="submission" date="2015-08" db="EMBL/GenBank/DDBJ databases">
        <title>Next Generation Sequencing and Analysis of the Genome of Puccinia sorghi L Schw, the Causal Agent of Maize Common Rust.</title>
        <authorList>
            <person name="Rochi L."/>
            <person name="Burguener G."/>
            <person name="Darino M."/>
            <person name="Turjanski A."/>
            <person name="Kreff E."/>
            <person name="Dieguez M.J."/>
            <person name="Sacco F."/>
        </authorList>
    </citation>
    <scope>NUCLEOTIDE SEQUENCE [LARGE SCALE GENOMIC DNA]</scope>
    <source>
        <strain evidence="3 4">RO10H11247</strain>
    </source>
</reference>
<accession>A0A0L6VCP9</accession>